<protein>
    <submittedName>
        <fullName evidence="2">Uncharacterized protein</fullName>
    </submittedName>
</protein>
<evidence type="ECO:0000313" key="2">
    <source>
        <dbReference type="EMBL" id="KUJ13420.1"/>
    </source>
</evidence>
<name>A0A194WZQ1_MOLSC</name>
<dbReference type="Proteomes" id="UP000070700">
    <property type="component" value="Unassembled WGS sequence"/>
</dbReference>
<dbReference type="AlphaFoldDB" id="A0A194WZQ1"/>
<dbReference type="RefSeq" id="XP_018067775.1">
    <property type="nucleotide sequence ID" value="XM_018220247.1"/>
</dbReference>
<sequence length="93" mass="10158">MHTSLLSLLLATTALAFHCTKPTYSPACCDSVYTSGVKDGKFEGKDCYQAFPTSFDVPVNERNYTCEIADTIPGCCKGDKKEERRSHCVGVVV</sequence>
<evidence type="ECO:0000256" key="1">
    <source>
        <dbReference type="SAM" id="SignalP"/>
    </source>
</evidence>
<reference evidence="2 3" key="1">
    <citation type="submission" date="2015-10" db="EMBL/GenBank/DDBJ databases">
        <title>Full genome of DAOMC 229536 Phialocephala scopiformis, a fungal endophyte of spruce producing the potent anti-insectan compound rugulosin.</title>
        <authorList>
            <consortium name="DOE Joint Genome Institute"/>
            <person name="Walker A.K."/>
            <person name="Frasz S.L."/>
            <person name="Seifert K.A."/>
            <person name="Miller J.D."/>
            <person name="Mondo S.J."/>
            <person name="Labutti K."/>
            <person name="Lipzen A."/>
            <person name="Dockter R."/>
            <person name="Kennedy M."/>
            <person name="Grigoriev I.V."/>
            <person name="Spatafora J.W."/>
        </authorList>
    </citation>
    <scope>NUCLEOTIDE SEQUENCE [LARGE SCALE GENOMIC DNA]</scope>
    <source>
        <strain evidence="2 3">CBS 120377</strain>
    </source>
</reference>
<organism evidence="2 3">
    <name type="scientific">Mollisia scopiformis</name>
    <name type="common">Conifer needle endophyte fungus</name>
    <name type="synonym">Phialocephala scopiformis</name>
    <dbReference type="NCBI Taxonomy" id="149040"/>
    <lineage>
        <taxon>Eukaryota</taxon>
        <taxon>Fungi</taxon>
        <taxon>Dikarya</taxon>
        <taxon>Ascomycota</taxon>
        <taxon>Pezizomycotina</taxon>
        <taxon>Leotiomycetes</taxon>
        <taxon>Helotiales</taxon>
        <taxon>Mollisiaceae</taxon>
        <taxon>Mollisia</taxon>
    </lineage>
</organism>
<dbReference type="InParanoid" id="A0A194WZQ1"/>
<dbReference type="EMBL" id="KQ947422">
    <property type="protein sequence ID" value="KUJ13420.1"/>
    <property type="molecule type" value="Genomic_DNA"/>
</dbReference>
<feature type="signal peptide" evidence="1">
    <location>
        <begin position="1"/>
        <end position="16"/>
    </location>
</feature>
<gene>
    <name evidence="2" type="ORF">LY89DRAFT_737402</name>
</gene>
<evidence type="ECO:0000313" key="3">
    <source>
        <dbReference type="Proteomes" id="UP000070700"/>
    </source>
</evidence>
<keyword evidence="3" id="KW-1185">Reference proteome</keyword>
<keyword evidence="1" id="KW-0732">Signal</keyword>
<feature type="chain" id="PRO_5008267736" evidence="1">
    <location>
        <begin position="17"/>
        <end position="93"/>
    </location>
</feature>
<proteinExistence type="predicted"/>
<accession>A0A194WZQ1</accession>
<dbReference type="GeneID" id="28829973"/>
<dbReference type="KEGG" id="psco:LY89DRAFT_737402"/>